<accession>A0A1D2QTA1</accession>
<dbReference type="Pfam" id="PF01026">
    <property type="entry name" value="TatD_DNase"/>
    <property type="match status" value="1"/>
</dbReference>
<feature type="binding site" evidence="4">
    <location>
        <position position="204"/>
    </location>
    <ligand>
        <name>a divalent metal cation</name>
        <dbReference type="ChEBI" id="CHEBI:60240"/>
        <label>1</label>
    </ligand>
</feature>
<dbReference type="GO" id="GO:0046872">
    <property type="term" value="F:metal ion binding"/>
    <property type="evidence" value="ECO:0007669"/>
    <property type="project" value="UniProtKB-KW"/>
</dbReference>
<dbReference type="CDD" id="cd01310">
    <property type="entry name" value="TatD_DNAse"/>
    <property type="match status" value="1"/>
</dbReference>
<feature type="binding site" evidence="4">
    <location>
        <position position="130"/>
    </location>
    <ligand>
        <name>a divalent metal cation</name>
        <dbReference type="ChEBI" id="CHEBI:60240"/>
        <label>2</label>
    </ligand>
</feature>
<dbReference type="SUPFAM" id="SSF51556">
    <property type="entry name" value="Metallo-dependent hydrolases"/>
    <property type="match status" value="1"/>
</dbReference>
<gene>
    <name evidence="5" type="ORF">AB835_01775</name>
</gene>
<name>A0A1D2QTA1_9GAMM</name>
<evidence type="ECO:0000313" key="5">
    <source>
        <dbReference type="EMBL" id="ODS24807.1"/>
    </source>
</evidence>
<evidence type="ECO:0000256" key="2">
    <source>
        <dbReference type="ARBA" id="ARBA00022723"/>
    </source>
</evidence>
<dbReference type="AlphaFoldDB" id="A0A1D2QTA1"/>
<dbReference type="GO" id="GO:0016788">
    <property type="term" value="F:hydrolase activity, acting on ester bonds"/>
    <property type="evidence" value="ECO:0007669"/>
    <property type="project" value="InterPro"/>
</dbReference>
<feature type="binding site" evidence="4">
    <location>
        <position position="154"/>
    </location>
    <ligand>
        <name>a divalent metal cation</name>
        <dbReference type="ChEBI" id="CHEBI:60240"/>
        <label>2</label>
    </ligand>
</feature>
<dbReference type="FunFam" id="3.20.20.140:FF:000005">
    <property type="entry name" value="TatD family hydrolase"/>
    <property type="match status" value="1"/>
</dbReference>
<comment type="similarity">
    <text evidence="1">Belongs to the metallo-dependent hydrolases superfamily. TatD-type hydrolase family.</text>
</comment>
<protein>
    <submittedName>
        <fullName evidence="5">Deoxyribonuclease</fullName>
    </submittedName>
</protein>
<sequence length="255" mass="28625">MSPHFFDSHCHFDFEVFDDTRRSLWSACLEKNIQQLLIPGIHPKQWLRAQAITEQYPGILMAAGIHPWWLASAVLPETEQWLAALKFPQCVALGECGLDAVIDLPLEKQQVVFEAHLQMAVEVSMPLIIHVRQAHNETLQLLKRYQPPRGGVIHGFSGSIELAKQYWNQGFHLGIGGSITYPRAHKTRKMVKAMPLASLLIETDSPDMPLSGYQGQPNSPLRIIEIAATLAELRQQSLETITEATTANSCRLFGR</sequence>
<reference evidence="5 6" key="1">
    <citation type="journal article" date="2016" name="Appl. Environ. Microbiol.">
        <title>Lack of Overt Genome Reduction in the Bryostatin-Producing Bryozoan Symbiont "Candidatus Endobugula sertula".</title>
        <authorList>
            <person name="Miller I.J."/>
            <person name="Vanee N."/>
            <person name="Fong S.S."/>
            <person name="Lim-Fong G.E."/>
            <person name="Kwan J.C."/>
        </authorList>
    </citation>
    <scope>NUCLEOTIDE SEQUENCE [LARGE SCALE GENOMIC DNA]</scope>
    <source>
        <strain evidence="5">AB1-4</strain>
    </source>
</reference>
<dbReference type="InterPro" id="IPR001130">
    <property type="entry name" value="TatD-like"/>
</dbReference>
<evidence type="ECO:0000313" key="6">
    <source>
        <dbReference type="Proteomes" id="UP000242502"/>
    </source>
</evidence>
<dbReference type="InterPro" id="IPR032466">
    <property type="entry name" value="Metal_Hydrolase"/>
</dbReference>
<comment type="caution">
    <text evidence="5">The sequence shown here is derived from an EMBL/GenBank/DDBJ whole genome shotgun (WGS) entry which is preliminary data.</text>
</comment>
<dbReference type="EMBL" id="MDLC01000004">
    <property type="protein sequence ID" value="ODS24807.1"/>
    <property type="molecule type" value="Genomic_DNA"/>
</dbReference>
<dbReference type="InterPro" id="IPR018228">
    <property type="entry name" value="DNase_TatD-rel_CS"/>
</dbReference>
<dbReference type="PANTHER" id="PTHR46124:SF3">
    <property type="entry name" value="HYDROLASE"/>
    <property type="match status" value="1"/>
</dbReference>
<dbReference type="PANTHER" id="PTHR46124">
    <property type="entry name" value="D-AMINOACYL-TRNA DEACYLASE"/>
    <property type="match status" value="1"/>
</dbReference>
<dbReference type="GO" id="GO:0005829">
    <property type="term" value="C:cytosol"/>
    <property type="evidence" value="ECO:0007669"/>
    <property type="project" value="TreeGrafter"/>
</dbReference>
<feature type="binding site" evidence="4">
    <location>
        <position position="11"/>
    </location>
    <ligand>
        <name>a divalent metal cation</name>
        <dbReference type="ChEBI" id="CHEBI:60240"/>
        <label>1</label>
    </ligand>
</feature>
<evidence type="ECO:0000256" key="1">
    <source>
        <dbReference type="ARBA" id="ARBA00009275"/>
    </source>
</evidence>
<feature type="binding site" evidence="4">
    <location>
        <position position="9"/>
    </location>
    <ligand>
        <name>a divalent metal cation</name>
        <dbReference type="ChEBI" id="CHEBI:60240"/>
        <label>1</label>
    </ligand>
</feature>
<organism evidence="5 6">
    <name type="scientific">Candidatus Endobugula sertula</name>
    <name type="common">Bugula neritina bacterial symbiont</name>
    <dbReference type="NCBI Taxonomy" id="62101"/>
    <lineage>
        <taxon>Bacteria</taxon>
        <taxon>Pseudomonadati</taxon>
        <taxon>Pseudomonadota</taxon>
        <taxon>Gammaproteobacteria</taxon>
        <taxon>Cellvibrionales</taxon>
        <taxon>Cellvibrionaceae</taxon>
        <taxon>Candidatus Endobugula</taxon>
    </lineage>
</organism>
<dbReference type="STRING" id="62101.AB835_01775"/>
<dbReference type="PIRSF" id="PIRSF005902">
    <property type="entry name" value="DNase_TatD"/>
    <property type="match status" value="1"/>
</dbReference>
<dbReference type="PROSITE" id="PS01137">
    <property type="entry name" value="TATD_1"/>
    <property type="match status" value="1"/>
</dbReference>
<evidence type="ECO:0000256" key="3">
    <source>
        <dbReference type="ARBA" id="ARBA00022801"/>
    </source>
</evidence>
<dbReference type="Proteomes" id="UP000242502">
    <property type="component" value="Unassembled WGS sequence"/>
</dbReference>
<feature type="binding site" evidence="4">
    <location>
        <position position="95"/>
    </location>
    <ligand>
        <name>a divalent metal cation</name>
        <dbReference type="ChEBI" id="CHEBI:60240"/>
        <label>1</label>
    </ligand>
</feature>
<proteinExistence type="inferred from homology"/>
<keyword evidence="3" id="KW-0378">Hydrolase</keyword>
<evidence type="ECO:0000256" key="4">
    <source>
        <dbReference type="PIRSR" id="PIRSR005902-1"/>
    </source>
</evidence>
<dbReference type="Gene3D" id="3.20.20.140">
    <property type="entry name" value="Metal-dependent hydrolases"/>
    <property type="match status" value="1"/>
</dbReference>
<keyword evidence="2 4" id="KW-0479">Metal-binding</keyword>